<name>A0A5J4QM75_9ZZZZ</name>
<proteinExistence type="predicted"/>
<reference evidence="1" key="1">
    <citation type="submission" date="2019-03" db="EMBL/GenBank/DDBJ databases">
        <title>Single cell metagenomics reveals metabolic interactions within the superorganism composed of flagellate Streblomastix strix and complex community of Bacteroidetes bacteria on its surface.</title>
        <authorList>
            <person name="Treitli S.C."/>
            <person name="Kolisko M."/>
            <person name="Husnik F."/>
            <person name="Keeling P."/>
            <person name="Hampl V."/>
        </authorList>
    </citation>
    <scope>NUCLEOTIDE SEQUENCE</scope>
    <source>
        <strain evidence="1">STM</strain>
    </source>
</reference>
<evidence type="ECO:0000313" key="1">
    <source>
        <dbReference type="EMBL" id="KAA6322976.1"/>
    </source>
</evidence>
<dbReference type="EMBL" id="SNRY01002911">
    <property type="protein sequence ID" value="KAA6322976.1"/>
    <property type="molecule type" value="Genomic_DNA"/>
</dbReference>
<comment type="caution">
    <text evidence="1">The sequence shown here is derived from an EMBL/GenBank/DDBJ whole genome shotgun (WGS) entry which is preliminary data.</text>
</comment>
<organism evidence="1">
    <name type="scientific">termite gut metagenome</name>
    <dbReference type="NCBI Taxonomy" id="433724"/>
    <lineage>
        <taxon>unclassified sequences</taxon>
        <taxon>metagenomes</taxon>
        <taxon>organismal metagenomes</taxon>
    </lineage>
</organism>
<sequence length="52" mass="6058">MENLINQTAQLWRQALWTEGNSFLLLSSNSISSISLYFQSVDATMHTRMRCY</sequence>
<protein>
    <submittedName>
        <fullName evidence="1">Uncharacterized protein</fullName>
    </submittedName>
</protein>
<accession>A0A5J4QM75</accession>
<gene>
    <name evidence="1" type="ORF">EZS27_027536</name>
</gene>
<dbReference type="AlphaFoldDB" id="A0A5J4QM75"/>